<protein>
    <submittedName>
        <fullName evidence="1">Type IV toxin-antitoxin system AbiEi family antitoxin</fullName>
    </submittedName>
</protein>
<gene>
    <name evidence="1" type="ORF">ACFOZ4_02750</name>
</gene>
<name>A0ABV8LGA4_9ACTN</name>
<dbReference type="Proteomes" id="UP001595816">
    <property type="component" value="Unassembled WGS sequence"/>
</dbReference>
<proteinExistence type="predicted"/>
<organism evidence="1 2">
    <name type="scientific">Hamadaea flava</name>
    <dbReference type="NCBI Taxonomy" id="1742688"/>
    <lineage>
        <taxon>Bacteria</taxon>
        <taxon>Bacillati</taxon>
        <taxon>Actinomycetota</taxon>
        <taxon>Actinomycetes</taxon>
        <taxon>Micromonosporales</taxon>
        <taxon>Micromonosporaceae</taxon>
        <taxon>Hamadaea</taxon>
    </lineage>
</organism>
<evidence type="ECO:0000313" key="1">
    <source>
        <dbReference type="EMBL" id="MFC4129518.1"/>
    </source>
</evidence>
<dbReference type="RefSeq" id="WP_253759541.1">
    <property type="nucleotide sequence ID" value="NZ_JAMZDZ010000001.1"/>
</dbReference>
<evidence type="ECO:0000313" key="2">
    <source>
        <dbReference type="Proteomes" id="UP001595816"/>
    </source>
</evidence>
<reference evidence="2" key="1">
    <citation type="journal article" date="2019" name="Int. J. Syst. Evol. Microbiol.">
        <title>The Global Catalogue of Microorganisms (GCM) 10K type strain sequencing project: providing services to taxonomists for standard genome sequencing and annotation.</title>
        <authorList>
            <consortium name="The Broad Institute Genomics Platform"/>
            <consortium name="The Broad Institute Genome Sequencing Center for Infectious Disease"/>
            <person name="Wu L."/>
            <person name="Ma J."/>
        </authorList>
    </citation>
    <scope>NUCLEOTIDE SEQUENCE [LARGE SCALE GENOMIC DNA]</scope>
    <source>
        <strain evidence="2">CGMCC 4.7289</strain>
    </source>
</reference>
<dbReference type="EMBL" id="JBHSAY010000003">
    <property type="protein sequence ID" value="MFC4129518.1"/>
    <property type="molecule type" value="Genomic_DNA"/>
</dbReference>
<accession>A0ABV8LGA4</accession>
<comment type="caution">
    <text evidence="1">The sequence shown here is derived from an EMBL/GenBank/DDBJ whole genome shotgun (WGS) entry which is preliminary data.</text>
</comment>
<sequence>MEELLDRPTELSFTVFRGSAAVAEGLLTTDQLRTNDWRRVRRDIYVDSRVLLDHGVDCHAAALVLPGRACFSHTSAAWLHGVDLAADYGDPVHVTVPPPAKPGGWSAIKVHQTTIDPGDVDVLDGLMLTSPRRTAWDLAASLPLEQAIPTLDGLLARALVTPDELHAYAESRAGVRGYRKAEHAFELADGRSRDADASRLRLAILQQGLPRPIPHYTVEGPRGVLLQPELGWPRFRVALVFSRPGDGGEGYEEADWRVLRVHRYRVDREQAAVLRELRAVLLARGWCP</sequence>
<keyword evidence="2" id="KW-1185">Reference proteome</keyword>